<feature type="active site" description="Charge relay system" evidence="5">
    <location>
        <position position="3"/>
    </location>
</feature>
<evidence type="ECO:0000313" key="7">
    <source>
        <dbReference type="EMBL" id="TDZ39612.1"/>
    </source>
</evidence>
<evidence type="ECO:0000256" key="5">
    <source>
        <dbReference type="PROSITE-ProRule" id="PRU01240"/>
    </source>
</evidence>
<dbReference type="PANTHER" id="PTHR43806:SF66">
    <property type="entry name" value="SERIN ENDOPEPTIDASE"/>
    <property type="match status" value="1"/>
</dbReference>
<dbReference type="SUPFAM" id="SSF52743">
    <property type="entry name" value="Subtilisin-like"/>
    <property type="match status" value="1"/>
</dbReference>
<feature type="active site" description="Charge relay system" evidence="5">
    <location>
        <position position="53"/>
    </location>
</feature>
<dbReference type="GO" id="GO:0004252">
    <property type="term" value="F:serine-type endopeptidase activity"/>
    <property type="evidence" value="ECO:0007669"/>
    <property type="project" value="UniProtKB-UniRule"/>
</dbReference>
<evidence type="ECO:0000259" key="6">
    <source>
        <dbReference type="Pfam" id="PF00082"/>
    </source>
</evidence>
<comment type="similarity">
    <text evidence="1 5">Belongs to the peptidase S8 family.</text>
</comment>
<dbReference type="EMBL" id="QAPG01000009">
    <property type="protein sequence ID" value="TDZ39612.1"/>
    <property type="molecule type" value="Genomic_DNA"/>
</dbReference>
<dbReference type="Gene3D" id="3.40.50.200">
    <property type="entry name" value="Peptidase S8/S53 domain"/>
    <property type="match status" value="1"/>
</dbReference>
<feature type="active site" description="Charge relay system" evidence="5">
    <location>
        <position position="265"/>
    </location>
</feature>
<organism evidence="7 8">
    <name type="scientific">Colletotrichum spinosum</name>
    <dbReference type="NCBI Taxonomy" id="1347390"/>
    <lineage>
        <taxon>Eukaryota</taxon>
        <taxon>Fungi</taxon>
        <taxon>Dikarya</taxon>
        <taxon>Ascomycota</taxon>
        <taxon>Pezizomycotina</taxon>
        <taxon>Sordariomycetes</taxon>
        <taxon>Hypocreomycetidae</taxon>
        <taxon>Glomerellales</taxon>
        <taxon>Glomerellaceae</taxon>
        <taxon>Colletotrichum</taxon>
        <taxon>Colletotrichum orbiculare species complex</taxon>
    </lineage>
</organism>
<dbReference type="InterPro" id="IPR023828">
    <property type="entry name" value="Peptidase_S8_Ser-AS"/>
</dbReference>
<keyword evidence="8" id="KW-1185">Reference proteome</keyword>
<dbReference type="InterPro" id="IPR022398">
    <property type="entry name" value="Peptidase_S8_His-AS"/>
</dbReference>
<dbReference type="InterPro" id="IPR000209">
    <property type="entry name" value="Peptidase_S8/S53_dom"/>
</dbReference>
<dbReference type="PANTHER" id="PTHR43806">
    <property type="entry name" value="PEPTIDASE S8"/>
    <property type="match status" value="1"/>
</dbReference>
<evidence type="ECO:0000256" key="2">
    <source>
        <dbReference type="ARBA" id="ARBA00022670"/>
    </source>
</evidence>
<dbReference type="PROSITE" id="PS51892">
    <property type="entry name" value="SUBTILASE"/>
    <property type="match status" value="1"/>
</dbReference>
<dbReference type="InterPro" id="IPR036852">
    <property type="entry name" value="Peptidase_S8/S53_dom_sf"/>
</dbReference>
<keyword evidence="2 5" id="KW-0645">Protease</keyword>
<evidence type="ECO:0000256" key="3">
    <source>
        <dbReference type="ARBA" id="ARBA00022801"/>
    </source>
</evidence>
<dbReference type="InterPro" id="IPR034187">
    <property type="entry name" value="Peptidases_S8_5"/>
</dbReference>
<keyword evidence="4 5" id="KW-0720">Serine protease</keyword>
<comment type="caution">
    <text evidence="7">The sequence shown here is derived from an EMBL/GenBank/DDBJ whole genome shotgun (WGS) entry which is preliminary data.</text>
</comment>
<evidence type="ECO:0000313" key="8">
    <source>
        <dbReference type="Proteomes" id="UP000295083"/>
    </source>
</evidence>
<accession>A0A4R8QKS7</accession>
<keyword evidence="3 5" id="KW-0378">Hydrolase</keyword>
<dbReference type="InterPro" id="IPR050131">
    <property type="entry name" value="Peptidase_S8_subtilisin-like"/>
</dbReference>
<evidence type="ECO:0000256" key="4">
    <source>
        <dbReference type="ARBA" id="ARBA00022825"/>
    </source>
</evidence>
<dbReference type="AlphaFoldDB" id="A0A4R8QKS7"/>
<dbReference type="Proteomes" id="UP000295083">
    <property type="component" value="Unassembled WGS sequence"/>
</dbReference>
<dbReference type="InterPro" id="IPR015500">
    <property type="entry name" value="Peptidase_S8_subtilisin-rel"/>
</dbReference>
<proteinExistence type="inferred from homology"/>
<dbReference type="PROSITE" id="PS00137">
    <property type="entry name" value="SUBTILASE_HIS"/>
    <property type="match status" value="1"/>
</dbReference>
<name>A0A4R8QKS7_9PEZI</name>
<gene>
    <name evidence="7" type="primary">aprN</name>
    <name evidence="7" type="ORF">C8035_v005415</name>
</gene>
<dbReference type="PROSITE" id="PS00138">
    <property type="entry name" value="SUBTILASE_SER"/>
    <property type="match status" value="1"/>
</dbReference>
<protein>
    <submittedName>
        <fullName evidence="7">Subtilisin NAT</fullName>
    </submittedName>
</protein>
<dbReference type="Pfam" id="PF00082">
    <property type="entry name" value="Peptidase_S8"/>
    <property type="match status" value="1"/>
</dbReference>
<sequence length="638" mass="68843">MVDTGVDYLHPALGEGFGEGYKVRYGMDFVGDDWEFGDPPRIDEDPYSECMEHGTHISGIAAGNDSSTGFFGAAPGASLEHYRVTGCRAAPIQSDIVIKAVLRAHSRNVDVISLSFTTNTGPYPDDALSEVLSRISQEGKVLVVVASGAHYVLIYNDDDQSLFDFENNFEGVLGAGSVNAELGSHLIGILATGSQIKVMMDSNFTAAPYIRVGKNSMPPGRVNGRGSWGPSGLGDGMPSILAPGQSIWSTLPRSWGGYGSLSGTSMAAPYIAGCAALVKQVHPNLTSSEITRLLMNTAKPLAFNDGTNKTYDFLAPVAQQGNGVVNVSRAARSRTKLSKSHLAFNDTEFFEETIFFEVLNEHQESINYTIFHKPAVTVLTLDPNLEAVTPWAKDNTSSLATSEFLRNLRPGIYANITITPSQMMLEAGKSARIQISANIKALADVAPRCPLYSGFIEVEGVNEQLTVSYGGIGCAMRKLSALPPEWNKTFITAKTANEARGQTQDTDPVAQNTTFHLGGHRHIKDLLNSSTLLPTLNLNLAMYSRAISVQALEAAAPETEMGMAIFTMDQTKRLGGFAREAIDWLGWSGLLTNGSWVERGSYKLKVCASRAWESTQDPSAKMDCSTTAPFSIDYEEGR</sequence>
<dbReference type="PRINTS" id="PR00723">
    <property type="entry name" value="SUBTILISIN"/>
</dbReference>
<feature type="domain" description="Peptidase S8/S53" evidence="6">
    <location>
        <begin position="2"/>
        <end position="307"/>
    </location>
</feature>
<reference evidence="7 8" key="1">
    <citation type="submission" date="2018-11" db="EMBL/GenBank/DDBJ databases">
        <title>Genome sequence and assembly of Colletotrichum spinosum.</title>
        <authorList>
            <person name="Gan P."/>
            <person name="Shirasu K."/>
        </authorList>
    </citation>
    <scope>NUCLEOTIDE SEQUENCE [LARGE SCALE GENOMIC DNA]</scope>
    <source>
        <strain evidence="7 8">CBS 515.97</strain>
    </source>
</reference>
<evidence type="ECO:0000256" key="1">
    <source>
        <dbReference type="ARBA" id="ARBA00011073"/>
    </source>
</evidence>
<dbReference type="CDD" id="cd07489">
    <property type="entry name" value="Peptidases_S8_5"/>
    <property type="match status" value="1"/>
</dbReference>
<dbReference type="GO" id="GO:0006508">
    <property type="term" value="P:proteolysis"/>
    <property type="evidence" value="ECO:0007669"/>
    <property type="project" value="UniProtKB-KW"/>
</dbReference>